<gene>
    <name evidence="1" type="ORF">HKD24_05490</name>
</gene>
<dbReference type="RefSeq" id="WP_194259366.1">
    <property type="nucleotide sequence ID" value="NZ_JABCQG010000005.1"/>
</dbReference>
<protein>
    <submittedName>
        <fullName evidence="1">Uncharacterized protein</fullName>
    </submittedName>
</protein>
<proteinExistence type="predicted"/>
<dbReference type="EMBL" id="JABCQG010000005">
    <property type="protein sequence ID" value="MBF0858669.1"/>
    <property type="molecule type" value="Genomic_DNA"/>
</dbReference>
<name>A0ABR9Y414_9PROT</name>
<reference evidence="1 2" key="2">
    <citation type="submission" date="2020-11" db="EMBL/GenBank/DDBJ databases">
        <title>Description of novel Gluconobacter species.</title>
        <authorList>
            <person name="Cleenwerck I."/>
            <person name="Cnockaert M."/>
            <person name="Borremans W."/>
            <person name="Wieme A.D."/>
            <person name="De Vuyst L."/>
            <person name="Vandamme P."/>
        </authorList>
    </citation>
    <scope>NUCLEOTIDE SEQUENCE [LARGE SCALE GENOMIC DNA]</scope>
    <source>
        <strain evidence="1 2">LMG 31484</strain>
    </source>
</reference>
<accession>A0ABR9Y414</accession>
<organism evidence="1 2">
    <name type="scientific">Gluconobacter vitians</name>
    <dbReference type="NCBI Taxonomy" id="2728102"/>
    <lineage>
        <taxon>Bacteria</taxon>
        <taxon>Pseudomonadati</taxon>
        <taxon>Pseudomonadota</taxon>
        <taxon>Alphaproteobacteria</taxon>
        <taxon>Acetobacterales</taxon>
        <taxon>Acetobacteraceae</taxon>
        <taxon>Gluconobacter</taxon>
    </lineage>
</organism>
<dbReference type="Proteomes" id="UP000623107">
    <property type="component" value="Unassembled WGS sequence"/>
</dbReference>
<reference evidence="2" key="1">
    <citation type="submission" date="2020-04" db="EMBL/GenBank/DDBJ databases">
        <title>Description of novel Gluconacetobacter.</title>
        <authorList>
            <person name="Sombolestani A."/>
        </authorList>
    </citation>
    <scope>NUCLEOTIDE SEQUENCE [LARGE SCALE GENOMIC DNA]</scope>
    <source>
        <strain evidence="2">LMG 31484</strain>
    </source>
</reference>
<keyword evidence="2" id="KW-1185">Reference proteome</keyword>
<evidence type="ECO:0000313" key="1">
    <source>
        <dbReference type="EMBL" id="MBF0858669.1"/>
    </source>
</evidence>
<evidence type="ECO:0000313" key="2">
    <source>
        <dbReference type="Proteomes" id="UP000623107"/>
    </source>
</evidence>
<sequence>MTYLPITAGKKDRLRMKYLPVPDTGMFRTKILSVKDIDQTLQLIEKTLSHEGELNTA</sequence>
<comment type="caution">
    <text evidence="1">The sequence shown here is derived from an EMBL/GenBank/DDBJ whole genome shotgun (WGS) entry which is preliminary data.</text>
</comment>